<evidence type="ECO:0000313" key="2">
    <source>
        <dbReference type="EMBL" id="GEL20949.1"/>
    </source>
</evidence>
<dbReference type="AlphaFoldDB" id="A0A511D818"/>
<dbReference type="RefSeq" id="WP_037056338.1">
    <property type="nucleotide sequence ID" value="NZ_AUII01000005.1"/>
</dbReference>
<proteinExistence type="predicted"/>
<evidence type="ECO:0000256" key="1">
    <source>
        <dbReference type="SAM" id="MobiDB-lite"/>
    </source>
</evidence>
<dbReference type="SUPFAM" id="SSF55347">
    <property type="entry name" value="Glyceraldehyde-3-phosphate dehydrogenase-like, C-terminal domain"/>
    <property type="match status" value="1"/>
</dbReference>
<feature type="region of interest" description="Disordered" evidence="1">
    <location>
        <begin position="169"/>
        <end position="206"/>
    </location>
</feature>
<dbReference type="EMBL" id="BJVI01000118">
    <property type="protein sequence ID" value="GEL20949.1"/>
    <property type="molecule type" value="Genomic_DNA"/>
</dbReference>
<dbReference type="Gene3D" id="3.30.360.10">
    <property type="entry name" value="Dihydrodipicolinate Reductase, domain 2"/>
    <property type="match status" value="1"/>
</dbReference>
<name>A0A511D818_9PSEU</name>
<keyword evidence="3" id="KW-1185">Reference proteome</keyword>
<comment type="caution">
    <text evidence="2">The sequence shown here is derived from an EMBL/GenBank/DDBJ whole genome shotgun (WGS) entry which is preliminary data.</text>
</comment>
<dbReference type="STRING" id="1123024.GCA_000423625_01697"/>
<sequence>MVTPLTVDLNSVIGLISRKRQVARPPRYTTWRWTAAKESIATLATLEPITLGPGHGRPLTTGTASALRDFASRLGNGRGRSQGRAAEARYYFGVAPDPSLDELRDIALAWPVEVRGAEAADTRIHSVRLPSFVVTTEVVFGGPDERLTMRRDPRLSPGPYVPARCSRYVGGRGGRRAPGDWTHRRSTNPPRSIAGDVEPPGASSKQVRTVAVWNGIRTLGEQRLPVGVHTSSDSRAADFGH</sequence>
<organism evidence="2 3">
    <name type="scientific">Pseudonocardia asaccharolytica DSM 44247 = NBRC 16224</name>
    <dbReference type="NCBI Taxonomy" id="1123024"/>
    <lineage>
        <taxon>Bacteria</taxon>
        <taxon>Bacillati</taxon>
        <taxon>Actinomycetota</taxon>
        <taxon>Actinomycetes</taxon>
        <taxon>Pseudonocardiales</taxon>
        <taxon>Pseudonocardiaceae</taxon>
        <taxon>Pseudonocardia</taxon>
    </lineage>
</organism>
<protein>
    <submittedName>
        <fullName evidence="2">Uncharacterized protein</fullName>
    </submittedName>
</protein>
<gene>
    <name evidence="2" type="ORF">PA7_47860</name>
</gene>
<dbReference type="OrthoDB" id="9790352at2"/>
<evidence type="ECO:0000313" key="3">
    <source>
        <dbReference type="Proteomes" id="UP000321328"/>
    </source>
</evidence>
<dbReference type="Proteomes" id="UP000321328">
    <property type="component" value="Unassembled WGS sequence"/>
</dbReference>
<accession>A0A511D818</accession>
<reference evidence="2 3" key="1">
    <citation type="submission" date="2019-07" db="EMBL/GenBank/DDBJ databases">
        <title>Whole genome shotgun sequence of Pseudonocardia asaccharolytica NBRC 16224.</title>
        <authorList>
            <person name="Hosoyama A."/>
            <person name="Uohara A."/>
            <person name="Ohji S."/>
            <person name="Ichikawa N."/>
        </authorList>
    </citation>
    <scope>NUCLEOTIDE SEQUENCE [LARGE SCALE GENOMIC DNA]</scope>
    <source>
        <strain evidence="2 3">NBRC 16224</strain>
    </source>
</reference>